<feature type="transmembrane region" description="Helical" evidence="2">
    <location>
        <begin position="450"/>
        <end position="470"/>
    </location>
</feature>
<proteinExistence type="predicted"/>
<keyword evidence="1" id="KW-0997">Cell inner membrane</keyword>
<dbReference type="GO" id="GO:0005886">
    <property type="term" value="C:plasma membrane"/>
    <property type="evidence" value="ECO:0007669"/>
    <property type="project" value="UniProtKB-SubCell"/>
</dbReference>
<feature type="transmembrane region" description="Helical" evidence="2">
    <location>
        <begin position="618"/>
        <end position="638"/>
    </location>
</feature>
<feature type="transmembrane region" description="Helical" evidence="2">
    <location>
        <begin position="311"/>
        <end position="332"/>
    </location>
</feature>
<keyword evidence="2" id="KW-0472">Membrane</keyword>
<dbReference type="PANTHER" id="PTHR43849:SF2">
    <property type="entry name" value="BLL3936 PROTEIN"/>
    <property type="match status" value="1"/>
</dbReference>
<feature type="transmembrane region" description="Helical" evidence="2">
    <location>
        <begin position="87"/>
        <end position="110"/>
    </location>
</feature>
<feature type="transmembrane region" description="Helical" evidence="2">
    <location>
        <begin position="26"/>
        <end position="46"/>
    </location>
</feature>
<protein>
    <submittedName>
        <fullName evidence="4">TRAP transporter fused permease subunit</fullName>
    </submittedName>
</protein>
<dbReference type="NCBIfam" id="TIGR02123">
    <property type="entry name" value="TRAP_fused"/>
    <property type="match status" value="1"/>
</dbReference>
<dbReference type="Pfam" id="PF06808">
    <property type="entry name" value="DctM"/>
    <property type="match status" value="1"/>
</dbReference>
<gene>
    <name evidence="4" type="ORF">GN330_02900</name>
</gene>
<sequence>MIGQRVVEEPPEPPSRFRELAGWSRHAVSAGFIILSLLGLTWGVNAPGLLGLTFFPEQYLSVFLGLSTALVFLLAKWREDASDIVPWYDVGCTLGAIGFGGYCAIVFPTIAYSLSVVTWDKVLFGALAIALILEATRRLFGWTLVLLAVVLCLYARFGYVLPGLLYTRGVSWERLATYLFLDSNGIFGIALSVTATVVASFIFFGRALQAVGGGAFFTDISLALMGRYRGGPAKVAVTSSAAFGMMSGSVVSNVVVSGSITIPLMTRHGYSRDFAAATEAAGSTGGQIMPPVMGIAAFIMAENLGVNYGQIALAALIPALLYFVALFLQVDLEARRFNLPALPENEIRRLSVVLRQGWPYLLPLATLIYTLVFAHWNAGRAGVAAAVTALAVGIVKHPQMRSLSVLLTLLRDCGRLLVDIAVVSALAGIVIGALNLSGLSFTLSMVLSGLAQYGLFLLLVVTALACIVFGMGMPTTVIYVMLSVMVAPALIEVGVAPISAHLFIFYFGMLSMLTPPVCMASITAAALARASFWKTAFTGMRLGVAAYIVPFFFVYHPQLLLHDINAFILLELLATGGGIMMVAIGAAGFLRRELGFGLRVGFVLSGLCLASPTTTPLALAITIGGLAAGAFVVALALVPTGKLRLLRGGAD</sequence>
<evidence type="ECO:0000256" key="2">
    <source>
        <dbReference type="SAM" id="Phobius"/>
    </source>
</evidence>
<keyword evidence="2" id="KW-1133">Transmembrane helix</keyword>
<keyword evidence="2" id="KW-0812">Transmembrane</keyword>
<feature type="transmembrane region" description="Helical" evidence="2">
    <location>
        <begin position="416"/>
        <end position="438"/>
    </location>
</feature>
<organism evidence="4 5">
    <name type="scientific">Nitratireductor arenosus</name>
    <dbReference type="NCBI Taxonomy" id="2682096"/>
    <lineage>
        <taxon>Bacteria</taxon>
        <taxon>Pseudomonadati</taxon>
        <taxon>Pseudomonadota</taxon>
        <taxon>Alphaproteobacteria</taxon>
        <taxon>Hyphomicrobiales</taxon>
        <taxon>Phyllobacteriaceae</taxon>
        <taxon>Nitratireductor</taxon>
    </lineage>
</organism>
<feature type="transmembrane region" description="Helical" evidence="2">
    <location>
        <begin position="116"/>
        <end position="133"/>
    </location>
</feature>
<keyword evidence="5" id="KW-1185">Reference proteome</keyword>
<feature type="transmembrane region" description="Helical" evidence="2">
    <location>
        <begin position="140"/>
        <end position="165"/>
    </location>
</feature>
<feature type="transmembrane region" description="Helical" evidence="2">
    <location>
        <begin position="352"/>
        <end position="372"/>
    </location>
</feature>
<dbReference type="InterPro" id="IPR011853">
    <property type="entry name" value="TRAP_DctM-Dct_fused"/>
</dbReference>
<feature type="transmembrane region" description="Helical" evidence="2">
    <location>
        <begin position="504"/>
        <end position="528"/>
    </location>
</feature>
<dbReference type="GO" id="GO:0022857">
    <property type="term" value="F:transmembrane transporter activity"/>
    <property type="evidence" value="ECO:0007669"/>
    <property type="project" value="UniProtKB-UniRule"/>
</dbReference>
<dbReference type="InterPro" id="IPR010656">
    <property type="entry name" value="DctM"/>
</dbReference>
<feature type="domain" description="TRAP C4-dicarboxylate transport system permease DctM subunit" evidence="3">
    <location>
        <begin position="128"/>
        <end position="563"/>
    </location>
</feature>
<dbReference type="AlphaFoldDB" id="A0A844QB71"/>
<dbReference type="PANTHER" id="PTHR43849">
    <property type="entry name" value="BLL3936 PROTEIN"/>
    <property type="match status" value="1"/>
</dbReference>
<dbReference type="Proteomes" id="UP000463224">
    <property type="component" value="Unassembled WGS sequence"/>
</dbReference>
<reference evidence="4 5" key="1">
    <citation type="submission" date="2019-12" db="EMBL/GenBank/DDBJ databases">
        <title>Nitratireductor arenosus sp. nov., Isolated from sea sand, Jeju island, South Korea.</title>
        <authorList>
            <person name="Kim W."/>
        </authorList>
    </citation>
    <scope>NUCLEOTIDE SEQUENCE [LARGE SCALE GENOMIC DNA]</scope>
    <source>
        <strain evidence="4 5">CAU 1489</strain>
    </source>
</reference>
<comment type="subcellular location">
    <subcellularLocation>
        <location evidence="1">Cell inner membrane</location>
        <topology evidence="1">Multi-pass membrane protein</topology>
    </subcellularLocation>
</comment>
<feature type="transmembrane region" description="Helical" evidence="2">
    <location>
        <begin position="378"/>
        <end position="395"/>
    </location>
</feature>
<keyword evidence="1" id="KW-1003">Cell membrane</keyword>
<evidence type="ECO:0000256" key="1">
    <source>
        <dbReference type="RuleBase" id="RU369079"/>
    </source>
</evidence>
<feature type="transmembrane region" description="Helical" evidence="2">
    <location>
        <begin position="58"/>
        <end position="75"/>
    </location>
</feature>
<comment type="function">
    <text evidence="1">Part of the tripartite ATP-independent periplasmic (TRAP) transport system.</text>
</comment>
<keyword evidence="1" id="KW-0813">Transport</keyword>
<feature type="transmembrane region" description="Helical" evidence="2">
    <location>
        <begin position="185"/>
        <end position="204"/>
    </location>
</feature>
<accession>A0A844QB71</accession>
<comment type="caution">
    <text evidence="4">The sequence shown here is derived from an EMBL/GenBank/DDBJ whole genome shotgun (WGS) entry which is preliminary data.</text>
</comment>
<feature type="transmembrane region" description="Helical" evidence="2">
    <location>
        <begin position="567"/>
        <end position="589"/>
    </location>
</feature>
<feature type="transmembrane region" description="Helical" evidence="2">
    <location>
        <begin position="240"/>
        <end position="262"/>
    </location>
</feature>
<dbReference type="EMBL" id="WPHG01000001">
    <property type="protein sequence ID" value="MVA96197.1"/>
    <property type="molecule type" value="Genomic_DNA"/>
</dbReference>
<evidence type="ECO:0000313" key="5">
    <source>
        <dbReference type="Proteomes" id="UP000463224"/>
    </source>
</evidence>
<dbReference type="RefSeq" id="WP_156711164.1">
    <property type="nucleotide sequence ID" value="NZ_WPHG01000001.1"/>
</dbReference>
<feature type="transmembrane region" description="Helical" evidence="2">
    <location>
        <begin position="596"/>
        <end position="612"/>
    </location>
</feature>
<feature type="transmembrane region" description="Helical" evidence="2">
    <location>
        <begin position="477"/>
        <end position="498"/>
    </location>
</feature>
<feature type="transmembrane region" description="Helical" evidence="2">
    <location>
        <begin position="535"/>
        <end position="555"/>
    </location>
</feature>
<evidence type="ECO:0000313" key="4">
    <source>
        <dbReference type="EMBL" id="MVA96197.1"/>
    </source>
</evidence>
<name>A0A844QB71_9HYPH</name>
<evidence type="ECO:0000259" key="3">
    <source>
        <dbReference type="Pfam" id="PF06808"/>
    </source>
</evidence>